<evidence type="ECO:0000313" key="2">
    <source>
        <dbReference type="EMBL" id="EEH51941.1"/>
    </source>
</evidence>
<dbReference type="AlphaFoldDB" id="C1N6L2"/>
<evidence type="ECO:0000256" key="1">
    <source>
        <dbReference type="SAM" id="MobiDB-lite"/>
    </source>
</evidence>
<feature type="compositionally biased region" description="Low complexity" evidence="1">
    <location>
        <begin position="251"/>
        <end position="266"/>
    </location>
</feature>
<dbReference type="EMBL" id="GG663749">
    <property type="protein sequence ID" value="EEH51941.1"/>
    <property type="molecule type" value="Genomic_DNA"/>
</dbReference>
<gene>
    <name evidence="2" type="ORF">MICPUCDRAFT_53352</name>
</gene>
<feature type="region of interest" description="Disordered" evidence="1">
    <location>
        <begin position="41"/>
        <end position="63"/>
    </location>
</feature>
<dbReference type="Proteomes" id="UP000001876">
    <property type="component" value="Unassembled WGS sequence"/>
</dbReference>
<sequence>MVLVQDLVSDVEHWSAIALTARVPVIGVHLPSGLIPCSNDDDGDSGGDCGGGGGGNENENENDDDDARFAAVVVGATRAALNLHDRVENAEDAAVTTTTKKIIFAALPGTSAARVAFHAAMHFELCGIADACAVVALDGGAFYLTLVPIRPRSRGERRSLRTFAVVYFRPPLAFNPRPRRLSTPLLTPFNSTPISSLRMERPLDRDDVFSARLSKLPPRALDPAYQALAGKLQETETPGGWRAFRGFVGKSPGSNPRRSNSSNANATAGDSRHAAALEAASRRRPRETSRRAWDEDVDDAIVRVVALCAIARESVDVDVVSAHVAVM</sequence>
<accession>C1N6L2</accession>
<dbReference type="OrthoDB" id="191139at2759"/>
<evidence type="ECO:0000313" key="3">
    <source>
        <dbReference type="Proteomes" id="UP000001876"/>
    </source>
</evidence>
<proteinExistence type="predicted"/>
<name>C1N6L2_MICPC</name>
<dbReference type="KEGG" id="mpp:MICPUCDRAFT_53352"/>
<feature type="compositionally biased region" description="Gly residues" evidence="1">
    <location>
        <begin position="46"/>
        <end position="56"/>
    </location>
</feature>
<organism evidence="3">
    <name type="scientific">Micromonas pusilla (strain CCMP1545)</name>
    <name type="common">Picoplanktonic green alga</name>
    <dbReference type="NCBI Taxonomy" id="564608"/>
    <lineage>
        <taxon>Eukaryota</taxon>
        <taxon>Viridiplantae</taxon>
        <taxon>Chlorophyta</taxon>
        <taxon>Mamiellophyceae</taxon>
        <taxon>Mamiellales</taxon>
        <taxon>Mamiellaceae</taxon>
        <taxon>Micromonas</taxon>
    </lineage>
</organism>
<feature type="region of interest" description="Disordered" evidence="1">
    <location>
        <begin position="248"/>
        <end position="292"/>
    </location>
</feature>
<reference evidence="2 3" key="1">
    <citation type="journal article" date="2009" name="Science">
        <title>Green evolution and dynamic adaptations revealed by genomes of the marine picoeukaryotes Micromonas.</title>
        <authorList>
            <person name="Worden A.Z."/>
            <person name="Lee J.H."/>
            <person name="Mock T."/>
            <person name="Rouze P."/>
            <person name="Simmons M.P."/>
            <person name="Aerts A.L."/>
            <person name="Allen A.E."/>
            <person name="Cuvelier M.L."/>
            <person name="Derelle E."/>
            <person name="Everett M.V."/>
            <person name="Foulon E."/>
            <person name="Grimwood J."/>
            <person name="Gundlach H."/>
            <person name="Henrissat B."/>
            <person name="Napoli C."/>
            <person name="McDonald S.M."/>
            <person name="Parker M.S."/>
            <person name="Rombauts S."/>
            <person name="Salamov A."/>
            <person name="Von Dassow P."/>
            <person name="Badger J.H."/>
            <person name="Coutinho P.M."/>
            <person name="Demir E."/>
            <person name="Dubchak I."/>
            <person name="Gentemann C."/>
            <person name="Eikrem W."/>
            <person name="Gready J.E."/>
            <person name="John U."/>
            <person name="Lanier W."/>
            <person name="Lindquist E.A."/>
            <person name="Lucas S."/>
            <person name="Mayer K.F."/>
            <person name="Moreau H."/>
            <person name="Not F."/>
            <person name="Otillar R."/>
            <person name="Panaud O."/>
            <person name="Pangilinan J."/>
            <person name="Paulsen I."/>
            <person name="Piegu B."/>
            <person name="Poliakov A."/>
            <person name="Robbens S."/>
            <person name="Schmutz J."/>
            <person name="Toulza E."/>
            <person name="Wyss T."/>
            <person name="Zelensky A."/>
            <person name="Zhou K."/>
            <person name="Armbrust E.V."/>
            <person name="Bhattacharya D."/>
            <person name="Goodenough U.W."/>
            <person name="Van de Peer Y."/>
            <person name="Grigoriev I.V."/>
        </authorList>
    </citation>
    <scope>NUCLEOTIDE SEQUENCE [LARGE SCALE GENOMIC DNA]</scope>
    <source>
        <strain evidence="2 3">CCMP1545</strain>
    </source>
</reference>
<keyword evidence="3" id="KW-1185">Reference proteome</keyword>
<dbReference type="RefSeq" id="XP_003063568.1">
    <property type="nucleotide sequence ID" value="XM_003063522.1"/>
</dbReference>
<protein>
    <submittedName>
        <fullName evidence="2">Predicted protein</fullName>
    </submittedName>
</protein>
<dbReference type="GeneID" id="9689009"/>